<evidence type="ECO:0000256" key="1">
    <source>
        <dbReference type="ARBA" id="ARBA00004170"/>
    </source>
</evidence>
<dbReference type="Gene3D" id="3.30.70.100">
    <property type="match status" value="1"/>
</dbReference>
<dbReference type="GO" id="GO:0009626">
    <property type="term" value="P:plant-type hypersensitive response"/>
    <property type="evidence" value="ECO:0007669"/>
    <property type="project" value="UniProtKB-KW"/>
</dbReference>
<dbReference type="GO" id="GO:0046872">
    <property type="term" value="F:metal ion binding"/>
    <property type="evidence" value="ECO:0007669"/>
    <property type="project" value="UniProtKB-KW"/>
</dbReference>
<keyword evidence="4" id="KW-0449">Lipoprotein</keyword>
<dbReference type="InterPro" id="IPR036163">
    <property type="entry name" value="HMA_dom_sf"/>
</dbReference>
<sequence length="199" mass="22751">MDRYAEMGCVLKVNVHCDGCKMKMMQVLNAISGVYSVTIDAQEGTARVAGEVDPNILLRALARSGKHAEIVRVNLKHPVLKRSYYGDDYSPYGHDNRHGYGYGGRNYYDAIDDDPYYSYSKGYGTSQLPEIPRGWYDTRPRNYPYSWYERHGENYPTRYNYGRYSYDSPLPPALYVPSTPAPAYDPHMDDAHISLCSIM</sequence>
<evidence type="ECO:0000256" key="5">
    <source>
        <dbReference type="ARBA" id="ARBA00024045"/>
    </source>
</evidence>
<comment type="similarity">
    <text evidence="5">Belongs to the HIPP family.</text>
</comment>
<proteinExistence type="inferred from homology"/>
<dbReference type="Proteomes" id="UP001187471">
    <property type="component" value="Unassembled WGS sequence"/>
</dbReference>
<evidence type="ECO:0000313" key="7">
    <source>
        <dbReference type="EMBL" id="KAK2986369.1"/>
    </source>
</evidence>
<gene>
    <name evidence="7" type="ORF">RJ640_026633</name>
</gene>
<feature type="domain" description="HMA" evidence="6">
    <location>
        <begin position="6"/>
        <end position="69"/>
    </location>
</feature>
<evidence type="ECO:0000259" key="6">
    <source>
        <dbReference type="PROSITE" id="PS50846"/>
    </source>
</evidence>
<keyword evidence="3" id="KW-0479">Metal-binding</keyword>
<name>A0AA88UIK1_9ASTE</name>
<dbReference type="GO" id="GO:0016020">
    <property type="term" value="C:membrane"/>
    <property type="evidence" value="ECO:0007669"/>
    <property type="project" value="UniProtKB-SubCell"/>
</dbReference>
<keyword evidence="2" id="KW-0488">Methylation</keyword>
<organism evidence="7 8">
    <name type="scientific">Escallonia rubra</name>
    <dbReference type="NCBI Taxonomy" id="112253"/>
    <lineage>
        <taxon>Eukaryota</taxon>
        <taxon>Viridiplantae</taxon>
        <taxon>Streptophyta</taxon>
        <taxon>Embryophyta</taxon>
        <taxon>Tracheophyta</taxon>
        <taxon>Spermatophyta</taxon>
        <taxon>Magnoliopsida</taxon>
        <taxon>eudicotyledons</taxon>
        <taxon>Gunneridae</taxon>
        <taxon>Pentapetalae</taxon>
        <taxon>asterids</taxon>
        <taxon>campanulids</taxon>
        <taxon>Escalloniales</taxon>
        <taxon>Escalloniaceae</taxon>
        <taxon>Escallonia</taxon>
    </lineage>
</organism>
<dbReference type="PANTHER" id="PTHR45868:SF63">
    <property type="entry name" value="HMA DOMAIN-CONTAINING PROTEIN"/>
    <property type="match status" value="1"/>
</dbReference>
<keyword evidence="4" id="KW-0636">Prenylation</keyword>
<dbReference type="InterPro" id="IPR006121">
    <property type="entry name" value="HMA_dom"/>
</dbReference>
<evidence type="ECO:0000256" key="3">
    <source>
        <dbReference type="ARBA" id="ARBA00022723"/>
    </source>
</evidence>
<comment type="caution">
    <text evidence="7">The sequence shown here is derived from an EMBL/GenBank/DDBJ whole genome shotgun (WGS) entry which is preliminary data.</text>
</comment>
<evidence type="ECO:0000256" key="2">
    <source>
        <dbReference type="ARBA" id="ARBA00022481"/>
    </source>
</evidence>
<dbReference type="PANTHER" id="PTHR45868">
    <property type="entry name" value="HEAVY METAL-ASSOCIATED ISOPRENYLATED PLANT PROTEIN 33-RELATED"/>
    <property type="match status" value="1"/>
</dbReference>
<evidence type="ECO:0000256" key="4">
    <source>
        <dbReference type="ARBA" id="ARBA00023289"/>
    </source>
</evidence>
<evidence type="ECO:0000313" key="8">
    <source>
        <dbReference type="Proteomes" id="UP001187471"/>
    </source>
</evidence>
<keyword evidence="8" id="KW-1185">Reference proteome</keyword>
<accession>A0AA88UIK1</accession>
<dbReference type="SUPFAM" id="SSF55008">
    <property type="entry name" value="HMA, heavy metal-associated domain"/>
    <property type="match status" value="1"/>
</dbReference>
<reference evidence="7" key="1">
    <citation type="submission" date="2022-12" db="EMBL/GenBank/DDBJ databases">
        <title>Draft genome assemblies for two species of Escallonia (Escalloniales).</title>
        <authorList>
            <person name="Chanderbali A."/>
            <person name="Dervinis C."/>
            <person name="Anghel I."/>
            <person name="Soltis D."/>
            <person name="Soltis P."/>
            <person name="Zapata F."/>
        </authorList>
    </citation>
    <scope>NUCLEOTIDE SEQUENCE</scope>
    <source>
        <strain evidence="7">UCBG92.1500</strain>
        <tissue evidence="7">Leaf</tissue>
    </source>
</reference>
<protein>
    <recommendedName>
        <fullName evidence="6">HMA domain-containing protein</fullName>
    </recommendedName>
</protein>
<dbReference type="EMBL" id="JAVXUO010001066">
    <property type="protein sequence ID" value="KAK2986369.1"/>
    <property type="molecule type" value="Genomic_DNA"/>
</dbReference>
<dbReference type="CDD" id="cd00371">
    <property type="entry name" value="HMA"/>
    <property type="match status" value="1"/>
</dbReference>
<dbReference type="PROSITE" id="PS50846">
    <property type="entry name" value="HMA_2"/>
    <property type="match status" value="1"/>
</dbReference>
<dbReference type="Pfam" id="PF00403">
    <property type="entry name" value="HMA"/>
    <property type="match status" value="1"/>
</dbReference>
<dbReference type="AlphaFoldDB" id="A0AA88UIK1"/>
<comment type="subcellular location">
    <subcellularLocation>
        <location evidence="1">Membrane</location>
        <topology evidence="1">Peripheral membrane protein</topology>
    </subcellularLocation>
</comment>